<evidence type="ECO:0000256" key="4">
    <source>
        <dbReference type="RuleBase" id="RU004168"/>
    </source>
</evidence>
<dbReference type="Gene3D" id="3.30.70.100">
    <property type="match status" value="1"/>
</dbReference>
<dbReference type="PROSITE" id="PS51160">
    <property type="entry name" value="ACYLPHOSPHATASE_3"/>
    <property type="match status" value="1"/>
</dbReference>
<dbReference type="InterPro" id="IPR036046">
    <property type="entry name" value="Acylphosphatase-like_dom_sf"/>
</dbReference>
<keyword evidence="3" id="KW-0378">Hydrolase</keyword>
<dbReference type="PANTHER" id="PTHR21621:SF0">
    <property type="entry name" value="BETA-CITRYLGLUTAMATE SYNTHASE B-RELATED"/>
    <property type="match status" value="1"/>
</dbReference>
<protein>
    <recommendedName>
        <fullName evidence="1 3">acylphosphatase</fullName>
        <ecNumber evidence="3">3.6.1.7</ecNumber>
    </recommendedName>
</protein>
<feature type="domain" description="ATP-grasp" evidence="6">
    <location>
        <begin position="89"/>
        <end position="340"/>
    </location>
</feature>
<dbReference type="STRING" id="199441.BkAM31D_21450"/>
<dbReference type="SUPFAM" id="SSF54975">
    <property type="entry name" value="Acylphosphatase/BLUF domain-like"/>
    <property type="match status" value="1"/>
</dbReference>
<feature type="coiled-coil region" evidence="5">
    <location>
        <begin position="483"/>
        <end position="517"/>
    </location>
</feature>
<dbReference type="PROSITE" id="PS50975">
    <property type="entry name" value="ATP_GRASP"/>
    <property type="match status" value="1"/>
</dbReference>
<evidence type="ECO:0000256" key="5">
    <source>
        <dbReference type="SAM" id="Coils"/>
    </source>
</evidence>
<sequence length="538" mass="61181">MNQRIWLPHLEGAIPPEAHSDNLSMYTIALEGWRRGLTLKFYSVYKSGDRLKIRYSLSYQGREHFFSHSLGDKITEESIKVCKSKELTKQTLTQAGVPVPKGRNFTSEHSIDEMIEFAKTVEFPLVAKPTNGSLGRGVIVNIANINSLREALVHIRETLQYDDIIIEQHVEGEECRIYVIEDQVIGAANRIPAHIIGDGKSTVKELIDLKNKHRKTNPSLSKRLIKIDDEVLRLIESTGYTLDSIPKQGEQLFLREKSNLSAGGDPVDFTPQLTEETRAIAVQAAKAAGLAHCGLDMIIDTKRNTGVVIEVNSRAHIGSIMFPERGEGRDVPKAIIDYYFPETVGSNIENVYFNYKTIVSLLRSGVVGEFIVPSAPSQPLVQKSYLLTGKVQGVGYRRFLQRKAISFRLHGFAENLKDKKLLVVVAGTKEDILRFDEFIKTERPLKATVKSIQEQEWTKAVNVGFEVLGENKPKLPVKLKRELQVEREKNKQLTEEMTKLEEKYNLMKRKYRRIEESLSWRITRPIRKLKIMTSRGKR</sequence>
<feature type="domain" description="Acylphosphatase-like" evidence="7">
    <location>
        <begin position="382"/>
        <end position="469"/>
    </location>
</feature>
<accession>A0A1X9MFI1</accession>
<dbReference type="GO" id="GO:0009432">
    <property type="term" value="P:SOS response"/>
    <property type="evidence" value="ECO:0007669"/>
    <property type="project" value="TreeGrafter"/>
</dbReference>
<dbReference type="GO" id="GO:0046872">
    <property type="term" value="F:metal ion binding"/>
    <property type="evidence" value="ECO:0007669"/>
    <property type="project" value="InterPro"/>
</dbReference>
<dbReference type="GO" id="GO:0005737">
    <property type="term" value="C:cytoplasm"/>
    <property type="evidence" value="ECO:0007669"/>
    <property type="project" value="TreeGrafter"/>
</dbReference>
<dbReference type="Pfam" id="PF08443">
    <property type="entry name" value="RimK"/>
    <property type="match status" value="2"/>
</dbReference>
<dbReference type="SUPFAM" id="SSF56059">
    <property type="entry name" value="Glutathione synthetase ATP-binding domain-like"/>
    <property type="match status" value="1"/>
</dbReference>
<evidence type="ECO:0000259" key="7">
    <source>
        <dbReference type="PROSITE" id="PS51160"/>
    </source>
</evidence>
<evidence type="ECO:0000313" key="8">
    <source>
        <dbReference type="EMBL" id="ARK32209.1"/>
    </source>
</evidence>
<keyword evidence="2" id="KW-0547">Nucleotide-binding</keyword>
<dbReference type="InterPro" id="IPR013651">
    <property type="entry name" value="ATP-grasp_RimK-type"/>
</dbReference>
<reference evidence="8 9" key="1">
    <citation type="submission" date="2017-04" db="EMBL/GenBank/DDBJ databases">
        <title>Bacillus krulwichiae AM31D Genome sequencing and assembly.</title>
        <authorList>
            <person name="Krulwich T.A."/>
            <person name="Anastor L."/>
            <person name="Ehrlich R."/>
            <person name="Ehrlich G.D."/>
            <person name="Janto B."/>
        </authorList>
    </citation>
    <scope>NUCLEOTIDE SEQUENCE [LARGE SCALE GENOMIC DNA]</scope>
    <source>
        <strain evidence="8 9">AM31D</strain>
    </source>
</reference>
<keyword evidence="5" id="KW-0175">Coiled coil</keyword>
<comment type="catalytic activity">
    <reaction evidence="3">
        <text>an acyl phosphate + H2O = a carboxylate + phosphate + H(+)</text>
        <dbReference type="Rhea" id="RHEA:14965"/>
        <dbReference type="ChEBI" id="CHEBI:15377"/>
        <dbReference type="ChEBI" id="CHEBI:15378"/>
        <dbReference type="ChEBI" id="CHEBI:29067"/>
        <dbReference type="ChEBI" id="CHEBI:43474"/>
        <dbReference type="ChEBI" id="CHEBI:59918"/>
        <dbReference type="EC" id="3.6.1.7"/>
    </reaction>
</comment>
<keyword evidence="8" id="KW-0436">Ligase</keyword>
<dbReference type="Pfam" id="PF00708">
    <property type="entry name" value="Acylphosphatase"/>
    <property type="match status" value="1"/>
</dbReference>
<evidence type="ECO:0000256" key="3">
    <source>
        <dbReference type="PROSITE-ProRule" id="PRU00520"/>
    </source>
</evidence>
<gene>
    <name evidence="8" type="primary">cphA_1</name>
    <name evidence="8" type="ORF">BkAM31D_21450</name>
</gene>
<proteinExistence type="inferred from homology"/>
<dbReference type="RefSeq" id="WP_066158238.1">
    <property type="nucleotide sequence ID" value="NZ_CP020814.1"/>
</dbReference>
<dbReference type="PANTHER" id="PTHR21621">
    <property type="entry name" value="RIBOSOMAL PROTEIN S6 MODIFICATION PROTEIN"/>
    <property type="match status" value="1"/>
</dbReference>
<dbReference type="KEGG" id="bkw:BkAM31D_21450"/>
<dbReference type="Proteomes" id="UP000193006">
    <property type="component" value="Chromosome"/>
</dbReference>
<organism evidence="8 9">
    <name type="scientific">Halalkalibacter krulwichiae</name>
    <dbReference type="NCBI Taxonomy" id="199441"/>
    <lineage>
        <taxon>Bacteria</taxon>
        <taxon>Bacillati</taxon>
        <taxon>Bacillota</taxon>
        <taxon>Bacilli</taxon>
        <taxon>Bacillales</taxon>
        <taxon>Bacillaceae</taxon>
        <taxon>Halalkalibacter</taxon>
    </lineage>
</organism>
<dbReference type="GO" id="GO:0018169">
    <property type="term" value="F:ribosomal S6-glutamic acid ligase activity"/>
    <property type="evidence" value="ECO:0007669"/>
    <property type="project" value="TreeGrafter"/>
</dbReference>
<name>A0A1X9MFI1_9BACI</name>
<feature type="active site" evidence="3">
    <location>
        <position position="415"/>
    </location>
</feature>
<evidence type="ECO:0000259" key="6">
    <source>
        <dbReference type="PROSITE" id="PS50975"/>
    </source>
</evidence>
<keyword evidence="2" id="KW-0067">ATP-binding</keyword>
<dbReference type="GO" id="GO:0005524">
    <property type="term" value="F:ATP binding"/>
    <property type="evidence" value="ECO:0007669"/>
    <property type="project" value="UniProtKB-UniRule"/>
</dbReference>
<comment type="similarity">
    <text evidence="4">Belongs to the acylphosphatase family.</text>
</comment>
<evidence type="ECO:0000313" key="9">
    <source>
        <dbReference type="Proteomes" id="UP000193006"/>
    </source>
</evidence>
<dbReference type="InterPro" id="IPR011761">
    <property type="entry name" value="ATP-grasp"/>
</dbReference>
<evidence type="ECO:0000256" key="2">
    <source>
        <dbReference type="PROSITE-ProRule" id="PRU00409"/>
    </source>
</evidence>
<dbReference type="GO" id="GO:0003998">
    <property type="term" value="F:acylphosphatase activity"/>
    <property type="evidence" value="ECO:0007669"/>
    <property type="project" value="UniProtKB-EC"/>
</dbReference>
<dbReference type="InterPro" id="IPR001792">
    <property type="entry name" value="Acylphosphatase-like_dom"/>
</dbReference>
<dbReference type="SMART" id="SM01209">
    <property type="entry name" value="GARS_A"/>
    <property type="match status" value="1"/>
</dbReference>
<evidence type="ECO:0000256" key="1">
    <source>
        <dbReference type="ARBA" id="ARBA00015991"/>
    </source>
</evidence>
<feature type="active site" evidence="3">
    <location>
        <position position="397"/>
    </location>
</feature>
<dbReference type="EC" id="3.6.1.7" evidence="3"/>
<dbReference type="AlphaFoldDB" id="A0A1X9MFI1"/>
<dbReference type="Gene3D" id="3.30.470.20">
    <property type="entry name" value="ATP-grasp fold, B domain"/>
    <property type="match status" value="2"/>
</dbReference>
<dbReference type="EMBL" id="CP020814">
    <property type="protein sequence ID" value="ARK32209.1"/>
    <property type="molecule type" value="Genomic_DNA"/>
</dbReference>
<keyword evidence="9" id="KW-1185">Reference proteome</keyword>